<dbReference type="PROSITE" id="PS00463">
    <property type="entry name" value="ZN2_CY6_FUNGAL_1"/>
    <property type="match status" value="1"/>
</dbReference>
<dbReference type="GO" id="GO:0009893">
    <property type="term" value="P:positive regulation of metabolic process"/>
    <property type="evidence" value="ECO:0007669"/>
    <property type="project" value="UniProtKB-ARBA"/>
</dbReference>
<dbReference type="AlphaFoldDB" id="A0A395I0K1"/>
<keyword evidence="3" id="KW-0804">Transcription</keyword>
<reference evidence="6 7" key="1">
    <citation type="submission" date="2018-02" db="EMBL/GenBank/DDBJ databases">
        <title>The genomes of Aspergillus section Nigri reveals drivers in fungal speciation.</title>
        <authorList>
            <consortium name="DOE Joint Genome Institute"/>
            <person name="Vesth T.C."/>
            <person name="Nybo J."/>
            <person name="Theobald S."/>
            <person name="Brandl J."/>
            <person name="Frisvad J.C."/>
            <person name="Nielsen K.F."/>
            <person name="Lyhne E.K."/>
            <person name="Kogle M.E."/>
            <person name="Kuo A."/>
            <person name="Riley R."/>
            <person name="Clum A."/>
            <person name="Nolan M."/>
            <person name="Lipzen A."/>
            <person name="Salamov A."/>
            <person name="Henrissat B."/>
            <person name="Wiebenga A."/>
            <person name="De vries R.P."/>
            <person name="Grigoriev I.V."/>
            <person name="Mortensen U.H."/>
            <person name="Andersen M.R."/>
            <person name="Baker S.E."/>
        </authorList>
    </citation>
    <scope>NUCLEOTIDE SEQUENCE [LARGE SCALE GENOMIC DNA]</scope>
    <source>
        <strain evidence="6 7">CBS 101889</strain>
    </source>
</reference>
<dbReference type="InterPro" id="IPR001138">
    <property type="entry name" value="Zn2Cys6_DnaBD"/>
</dbReference>
<keyword evidence="2" id="KW-0238">DNA-binding</keyword>
<evidence type="ECO:0000256" key="1">
    <source>
        <dbReference type="ARBA" id="ARBA00023015"/>
    </source>
</evidence>
<dbReference type="PANTHER" id="PTHR37534:SF46">
    <property type="entry name" value="ZN(II)2CYS6 TRANSCRIPTION FACTOR (EUROFUNG)"/>
    <property type="match status" value="1"/>
</dbReference>
<evidence type="ECO:0000256" key="4">
    <source>
        <dbReference type="ARBA" id="ARBA00023242"/>
    </source>
</evidence>
<accession>A0A395I0K1</accession>
<dbReference type="STRING" id="1450537.A0A395I0K1"/>
<name>A0A395I0K1_ASPHC</name>
<evidence type="ECO:0000259" key="5">
    <source>
        <dbReference type="PROSITE" id="PS50048"/>
    </source>
</evidence>
<gene>
    <name evidence="6" type="ORF">BO97DRAFT_342319</name>
</gene>
<dbReference type="PANTHER" id="PTHR37534">
    <property type="entry name" value="TRANSCRIPTIONAL ACTIVATOR PROTEIN UGA3"/>
    <property type="match status" value="1"/>
</dbReference>
<keyword evidence="7" id="KW-1185">Reference proteome</keyword>
<dbReference type="RefSeq" id="XP_025552875.1">
    <property type="nucleotide sequence ID" value="XM_025691663.1"/>
</dbReference>
<dbReference type="CDD" id="cd00067">
    <property type="entry name" value="GAL4"/>
    <property type="match status" value="1"/>
</dbReference>
<organism evidence="6 7">
    <name type="scientific">Aspergillus homomorphus (strain CBS 101889)</name>
    <dbReference type="NCBI Taxonomy" id="1450537"/>
    <lineage>
        <taxon>Eukaryota</taxon>
        <taxon>Fungi</taxon>
        <taxon>Dikarya</taxon>
        <taxon>Ascomycota</taxon>
        <taxon>Pezizomycotina</taxon>
        <taxon>Eurotiomycetes</taxon>
        <taxon>Eurotiomycetidae</taxon>
        <taxon>Eurotiales</taxon>
        <taxon>Aspergillaceae</taxon>
        <taxon>Aspergillus</taxon>
        <taxon>Aspergillus subgen. Circumdati</taxon>
    </lineage>
</organism>
<feature type="domain" description="Zn(2)-C6 fungal-type" evidence="5">
    <location>
        <begin position="20"/>
        <end position="48"/>
    </location>
</feature>
<dbReference type="SUPFAM" id="SSF57701">
    <property type="entry name" value="Zn2/Cys6 DNA-binding domain"/>
    <property type="match status" value="1"/>
</dbReference>
<dbReference type="Proteomes" id="UP000248961">
    <property type="component" value="Unassembled WGS sequence"/>
</dbReference>
<dbReference type="GO" id="GO:0003677">
    <property type="term" value="F:DNA binding"/>
    <property type="evidence" value="ECO:0007669"/>
    <property type="project" value="UniProtKB-KW"/>
</dbReference>
<keyword evidence="1" id="KW-0805">Transcription regulation</keyword>
<dbReference type="EMBL" id="KZ824278">
    <property type="protein sequence ID" value="RAL13721.1"/>
    <property type="molecule type" value="Genomic_DNA"/>
</dbReference>
<dbReference type="Gene3D" id="4.10.240.10">
    <property type="entry name" value="Zn(2)-C6 fungal-type DNA-binding domain"/>
    <property type="match status" value="1"/>
</dbReference>
<protein>
    <recommendedName>
        <fullName evidence="5">Zn(2)-C6 fungal-type domain-containing protein</fullName>
    </recommendedName>
</protein>
<dbReference type="GeneID" id="37195952"/>
<dbReference type="SMART" id="SM00066">
    <property type="entry name" value="GAL4"/>
    <property type="match status" value="1"/>
</dbReference>
<evidence type="ECO:0000256" key="3">
    <source>
        <dbReference type="ARBA" id="ARBA00023163"/>
    </source>
</evidence>
<dbReference type="GO" id="GO:0008270">
    <property type="term" value="F:zinc ion binding"/>
    <property type="evidence" value="ECO:0007669"/>
    <property type="project" value="InterPro"/>
</dbReference>
<sequence length="611" mass="68845">MYKPAPPRPKKTSIVRSRTGCKLCRHRRVKCDETKPSCGACTRAGKACEQVSRNFEFSNRTLTKAESAPRPLQRVRWQPFYKSGSLSNAEGHRTSGPYNDSKTEDRFSVHKLQDQESSRKAVGLIAGPVTPDDLQYIDRLIDIRSFEKEQCYLVHWEGLCIGALDRLFCGINALSPQDHALNSSLLALAACNMSRRSPEGYIWQGRLEYVPHRDHQLSSQRYYSSAVGETARALRRKVSSSPLVTLATLVLFCFMETAMGNFRGFGWHCRGIAQIIDMQLPPLANDALGKELIVAWLASRLHMWWRRMYFTSFSLQLHQGSLLISPQLMHVLRTTQGQKTLLTTILCESHRLNTIATLQDLSDSHARDSAALTLDECLLLLEAERRKLDEWHSHFGADQPPSDALNQSAECNSSEFIHPLFFKTHDAAMNYAYYVAARILQCTEWLHHEYDSSKGQQAQLAKDISVTTSWVTRLLRTVVGLDIFECARRNSYSIGIASLLLACVLKCDDLKSGTQAQHWLQKCVDLAILEEGSFPIAQTLEVVRIINEERAAGRDVYAIGLPEDDGGGSGKYSSYNSQRFRDFVILGRVREDDSVFSEQVSMDGRKPGLTT</sequence>
<dbReference type="PROSITE" id="PS50048">
    <property type="entry name" value="ZN2_CY6_FUNGAL_2"/>
    <property type="match status" value="1"/>
</dbReference>
<dbReference type="Pfam" id="PF00172">
    <property type="entry name" value="Zn_clus"/>
    <property type="match status" value="1"/>
</dbReference>
<proteinExistence type="predicted"/>
<dbReference type="InterPro" id="IPR036864">
    <property type="entry name" value="Zn2-C6_fun-type_DNA-bd_sf"/>
</dbReference>
<keyword evidence="4" id="KW-0539">Nucleus</keyword>
<dbReference type="OrthoDB" id="39175at2759"/>
<dbReference type="VEuPathDB" id="FungiDB:BO97DRAFT_342319"/>
<evidence type="ECO:0000313" key="7">
    <source>
        <dbReference type="Proteomes" id="UP000248961"/>
    </source>
</evidence>
<evidence type="ECO:0000256" key="2">
    <source>
        <dbReference type="ARBA" id="ARBA00023125"/>
    </source>
</evidence>
<dbReference type="GO" id="GO:0000981">
    <property type="term" value="F:DNA-binding transcription factor activity, RNA polymerase II-specific"/>
    <property type="evidence" value="ECO:0007669"/>
    <property type="project" value="InterPro"/>
</dbReference>
<evidence type="ECO:0000313" key="6">
    <source>
        <dbReference type="EMBL" id="RAL13721.1"/>
    </source>
</evidence>